<dbReference type="Pfam" id="PF11412">
    <property type="entry name" value="DsbD_N"/>
    <property type="match status" value="1"/>
</dbReference>
<name>A0A1W2AXQ9_9RHOB</name>
<dbReference type="EMBL" id="FWYD01000003">
    <property type="protein sequence ID" value="SMC65330.1"/>
    <property type="molecule type" value="Genomic_DNA"/>
</dbReference>
<reference evidence="3 4" key="1">
    <citation type="submission" date="2017-04" db="EMBL/GenBank/DDBJ databases">
        <authorList>
            <person name="Afonso C.L."/>
            <person name="Miller P.J."/>
            <person name="Scott M.A."/>
            <person name="Spackman E."/>
            <person name="Goraichik I."/>
            <person name="Dimitrov K.M."/>
            <person name="Suarez D.L."/>
            <person name="Swayne D.E."/>
        </authorList>
    </citation>
    <scope>NUCLEOTIDE SEQUENCE [LARGE SCALE GENOMIC DNA]</scope>
    <source>
        <strain evidence="3 4">CGMCC 1.12644</strain>
    </source>
</reference>
<evidence type="ECO:0000313" key="4">
    <source>
        <dbReference type="Proteomes" id="UP000192330"/>
    </source>
</evidence>
<feature type="domain" description="Thiol:disulfide interchange protein DsbD N-terminal" evidence="2">
    <location>
        <begin position="32"/>
        <end position="138"/>
    </location>
</feature>
<dbReference type="OrthoDB" id="9811036at2"/>
<feature type="chain" id="PRO_5012054391" evidence="1">
    <location>
        <begin position="19"/>
        <end position="263"/>
    </location>
</feature>
<accession>A0A1W2AXQ9</accession>
<organism evidence="3 4">
    <name type="scientific">Primorskyibacter flagellatus</name>
    <dbReference type="NCBI Taxonomy" id="1387277"/>
    <lineage>
        <taxon>Bacteria</taxon>
        <taxon>Pseudomonadati</taxon>
        <taxon>Pseudomonadota</taxon>
        <taxon>Alphaproteobacteria</taxon>
        <taxon>Rhodobacterales</taxon>
        <taxon>Roseobacteraceae</taxon>
        <taxon>Primorskyibacter</taxon>
    </lineage>
</organism>
<keyword evidence="4" id="KW-1185">Reference proteome</keyword>
<proteinExistence type="predicted"/>
<dbReference type="AlphaFoldDB" id="A0A1W2AXQ9"/>
<evidence type="ECO:0000313" key="3">
    <source>
        <dbReference type="EMBL" id="SMC65330.1"/>
    </source>
</evidence>
<dbReference type="STRING" id="1387277.SAMN06295998_103361"/>
<sequence>MITAAVLSFGLLGTALQAASSSSPIRAELLPGWRLASGDHIAALRLVMSPGWKTYWRAPGDAGIPPVFGWQGSQGVSGVQVMWPVPHVFDQQGMQSIGYAKEVILPLRISTTSDDIALNGRVQIGICKDICIPEELRFRADLSAKNARPDPRISAAMANVPLTSAEAGVGRVSCELAPSRDGLTVTARIDMPRAGGTEVAVVETANPYLWVAEAQSERQAGTLVARTEIMHVDGKAFALKRDGIRITVLGSKRAVDIQGCPAP</sequence>
<feature type="signal peptide" evidence="1">
    <location>
        <begin position="1"/>
        <end position="18"/>
    </location>
</feature>
<keyword evidence="1" id="KW-0732">Signal</keyword>
<protein>
    <submittedName>
        <fullName evidence="3">Thiol-disulfide interchange protein, contains DsbC and DsbD domains</fullName>
    </submittedName>
</protein>
<dbReference type="RefSeq" id="WP_143514512.1">
    <property type="nucleotide sequence ID" value="NZ_FWYD01000003.1"/>
</dbReference>
<evidence type="ECO:0000256" key="1">
    <source>
        <dbReference type="SAM" id="SignalP"/>
    </source>
</evidence>
<dbReference type="InterPro" id="IPR028250">
    <property type="entry name" value="DsbDN"/>
</dbReference>
<evidence type="ECO:0000259" key="2">
    <source>
        <dbReference type="Pfam" id="PF11412"/>
    </source>
</evidence>
<gene>
    <name evidence="3" type="ORF">SAMN06295998_103361</name>
</gene>
<dbReference type="Proteomes" id="UP000192330">
    <property type="component" value="Unassembled WGS sequence"/>
</dbReference>